<gene>
    <name evidence="1" type="ORF">GCE9029_00932</name>
</gene>
<keyword evidence="2" id="KW-1185">Reference proteome</keyword>
<proteinExistence type="predicted"/>
<dbReference type="STRING" id="1796497.GCE9029_00932"/>
<dbReference type="EMBL" id="FIZX01000001">
    <property type="protein sequence ID" value="CZF78585.1"/>
    <property type="molecule type" value="Genomic_DNA"/>
</dbReference>
<accession>A0A128EWR1</accession>
<protein>
    <submittedName>
        <fullName evidence="1">Uncharacterized protein</fullName>
    </submittedName>
</protein>
<reference evidence="2" key="1">
    <citation type="submission" date="2016-02" db="EMBL/GenBank/DDBJ databases">
        <authorList>
            <person name="Rodrigo-Torres Lidia"/>
            <person name="Arahal R.David."/>
        </authorList>
    </citation>
    <scope>NUCLEOTIDE SEQUENCE [LARGE SCALE GENOMIC DNA]</scope>
    <source>
        <strain evidence="2">CECT 9029</strain>
    </source>
</reference>
<name>A0A128EWR1_9GAMM</name>
<dbReference type="AlphaFoldDB" id="A0A128EWR1"/>
<organism evidence="1 2">
    <name type="scientific">Grimontia celer</name>
    <dbReference type="NCBI Taxonomy" id="1796497"/>
    <lineage>
        <taxon>Bacteria</taxon>
        <taxon>Pseudomonadati</taxon>
        <taxon>Pseudomonadota</taxon>
        <taxon>Gammaproteobacteria</taxon>
        <taxon>Vibrionales</taxon>
        <taxon>Vibrionaceae</taxon>
        <taxon>Grimontia</taxon>
    </lineage>
</organism>
<evidence type="ECO:0000313" key="2">
    <source>
        <dbReference type="Proteomes" id="UP000071641"/>
    </source>
</evidence>
<sequence length="140" mass="16561">MKKARRLYIAHKKTILLCTLFTFNVCIFIATQMQRNHYYGHVKTPDNSKTVTLNQFGKELNILVTYYDVDDVKFNYDSQQFRYLFKKTGTNRYILRNNEMSVKVVIHRIFDLDGQCNLLFRTPYAINLANVSMLCKDPET</sequence>
<dbReference type="Proteomes" id="UP000071641">
    <property type="component" value="Unassembled WGS sequence"/>
</dbReference>
<evidence type="ECO:0000313" key="1">
    <source>
        <dbReference type="EMBL" id="CZF78585.1"/>
    </source>
</evidence>